<name>A0A226WTF9_CABSO</name>
<protein>
    <submittedName>
        <fullName evidence="1">Uncharacterized protein</fullName>
    </submittedName>
</protein>
<sequence>MELASPIHNLPPEFIEFYLEMWIPYLGDPSDRFAASNVGN</sequence>
<dbReference type="EMBL" id="MTHB01000210">
    <property type="protein sequence ID" value="OXC74496.1"/>
    <property type="molecule type" value="Genomic_DNA"/>
</dbReference>
<gene>
    <name evidence="1" type="ORF">BSU04_31785</name>
</gene>
<proteinExistence type="predicted"/>
<accession>A0A226WTF9</accession>
<evidence type="ECO:0000313" key="2">
    <source>
        <dbReference type="Proteomes" id="UP000214720"/>
    </source>
</evidence>
<reference evidence="2" key="1">
    <citation type="submission" date="2017-01" db="EMBL/GenBank/DDBJ databases">
        <title>Genome Analysis of Deinococcus marmoris KOPRI26562.</title>
        <authorList>
            <person name="Kim J.H."/>
            <person name="Oh H.-M."/>
        </authorList>
    </citation>
    <scope>NUCLEOTIDE SEQUENCE [LARGE SCALE GENOMIC DNA]</scope>
    <source>
        <strain evidence="2">PAMC 26633</strain>
    </source>
</reference>
<dbReference type="Proteomes" id="UP000214720">
    <property type="component" value="Unassembled WGS sequence"/>
</dbReference>
<comment type="caution">
    <text evidence="1">The sequence shown here is derived from an EMBL/GenBank/DDBJ whole genome shotgun (WGS) entry which is preliminary data.</text>
</comment>
<evidence type="ECO:0000313" key="1">
    <source>
        <dbReference type="EMBL" id="OXC74496.1"/>
    </source>
</evidence>
<organism evidence="1 2">
    <name type="scientific">Caballeronia sordidicola</name>
    <name type="common">Burkholderia sordidicola</name>
    <dbReference type="NCBI Taxonomy" id="196367"/>
    <lineage>
        <taxon>Bacteria</taxon>
        <taxon>Pseudomonadati</taxon>
        <taxon>Pseudomonadota</taxon>
        <taxon>Betaproteobacteria</taxon>
        <taxon>Burkholderiales</taxon>
        <taxon>Burkholderiaceae</taxon>
        <taxon>Caballeronia</taxon>
    </lineage>
</organism>
<dbReference type="AlphaFoldDB" id="A0A226WTF9"/>